<gene>
    <name evidence="2" type="ORF">FHS89_000759</name>
</gene>
<feature type="region of interest" description="Disordered" evidence="1">
    <location>
        <begin position="89"/>
        <end position="126"/>
    </location>
</feature>
<dbReference type="GO" id="GO:0045271">
    <property type="term" value="C:respiratory chain complex I"/>
    <property type="evidence" value="ECO:0007669"/>
    <property type="project" value="InterPro"/>
</dbReference>
<protein>
    <submittedName>
        <fullName evidence="2">NADH:ubiquinone oxidoreductase subunit</fullName>
    </submittedName>
</protein>
<dbReference type="PANTHER" id="PTHR12910:SF2">
    <property type="entry name" value="NADH DEHYDROGENASE [UBIQUINONE] 1 ALPHA SUBCOMPLEX SUBUNIT 12"/>
    <property type="match status" value="1"/>
</dbReference>
<name>A0A840WKR2_9RHOB</name>
<keyword evidence="2" id="KW-0830">Ubiquinone</keyword>
<accession>A0A840WKR2</accession>
<dbReference type="Pfam" id="PF05071">
    <property type="entry name" value="NDUFA12"/>
    <property type="match status" value="1"/>
</dbReference>
<organism evidence="2 3">
    <name type="scientific">Rubricella aquisinus</name>
    <dbReference type="NCBI Taxonomy" id="2028108"/>
    <lineage>
        <taxon>Bacteria</taxon>
        <taxon>Pseudomonadati</taxon>
        <taxon>Pseudomonadota</taxon>
        <taxon>Alphaproteobacteria</taxon>
        <taxon>Rhodobacterales</taxon>
        <taxon>Paracoccaceae</taxon>
        <taxon>Rubricella</taxon>
    </lineage>
</organism>
<dbReference type="PANTHER" id="PTHR12910">
    <property type="entry name" value="NADH-UBIQUINONE OXIDOREDUCTASE SUBUNIT B17.2"/>
    <property type="match status" value="1"/>
</dbReference>
<dbReference type="EMBL" id="JACIJS010000002">
    <property type="protein sequence ID" value="MBB5514753.1"/>
    <property type="molecule type" value="Genomic_DNA"/>
</dbReference>
<dbReference type="InterPro" id="IPR007763">
    <property type="entry name" value="NDUFA12"/>
</dbReference>
<evidence type="ECO:0000313" key="2">
    <source>
        <dbReference type="EMBL" id="MBB5514753.1"/>
    </source>
</evidence>
<dbReference type="NCBIfam" id="NF006040">
    <property type="entry name" value="PRK08183.1"/>
    <property type="match status" value="1"/>
</dbReference>
<dbReference type="GO" id="GO:0006979">
    <property type="term" value="P:response to oxidative stress"/>
    <property type="evidence" value="ECO:0007669"/>
    <property type="project" value="TreeGrafter"/>
</dbReference>
<evidence type="ECO:0000313" key="3">
    <source>
        <dbReference type="Proteomes" id="UP000553766"/>
    </source>
</evidence>
<evidence type="ECO:0000256" key="1">
    <source>
        <dbReference type="SAM" id="MobiDB-lite"/>
    </source>
</evidence>
<proteinExistence type="predicted"/>
<reference evidence="2 3" key="1">
    <citation type="submission" date="2020-08" db="EMBL/GenBank/DDBJ databases">
        <title>Genomic Encyclopedia of Type Strains, Phase IV (KMG-IV): sequencing the most valuable type-strain genomes for metagenomic binning, comparative biology and taxonomic classification.</title>
        <authorList>
            <person name="Goeker M."/>
        </authorList>
    </citation>
    <scope>NUCLEOTIDE SEQUENCE [LARGE SCALE GENOMIC DNA]</scope>
    <source>
        <strain evidence="2 3">DSM 103377</strain>
    </source>
</reference>
<feature type="compositionally biased region" description="Polar residues" evidence="1">
    <location>
        <begin position="108"/>
        <end position="117"/>
    </location>
</feature>
<dbReference type="Proteomes" id="UP000553766">
    <property type="component" value="Unassembled WGS sequence"/>
</dbReference>
<sequence length="126" mass="14556">MGIISQVLTWWNGQTLGTRLHTWRKGERVGEDEQGNIFYQTADKSRRWVIYNGDSEASRVSPAWHGWLHHTFDELPTEAPLPRKSWEKDHKENMTGTPLAWRPPGSVLTPQSRNSVSGDYEAWQPE</sequence>
<dbReference type="AlphaFoldDB" id="A0A840WKR2"/>
<keyword evidence="3" id="KW-1185">Reference proteome</keyword>
<dbReference type="RefSeq" id="WP_184008683.1">
    <property type="nucleotide sequence ID" value="NZ_JACIJS010000002.1"/>
</dbReference>
<comment type="caution">
    <text evidence="2">The sequence shown here is derived from an EMBL/GenBank/DDBJ whole genome shotgun (WGS) entry which is preliminary data.</text>
</comment>